<keyword evidence="1" id="KW-1133">Transmembrane helix</keyword>
<evidence type="ECO:0000256" key="1">
    <source>
        <dbReference type="SAM" id="Phobius"/>
    </source>
</evidence>
<gene>
    <name evidence="2" type="ORF">SAMN04488081_0711</name>
</gene>
<proteinExistence type="predicted"/>
<evidence type="ECO:0000313" key="2">
    <source>
        <dbReference type="EMBL" id="SDX57363.1"/>
    </source>
</evidence>
<keyword evidence="1" id="KW-0812">Transmembrane</keyword>
<dbReference type="RefSeq" id="WP_008590823.1">
    <property type="nucleotide sequence ID" value="NZ_FNOS01000002.1"/>
</dbReference>
<accession>A0A1H3CT95</accession>
<dbReference type="Proteomes" id="UP000198647">
    <property type="component" value="Unassembled WGS sequence"/>
</dbReference>
<keyword evidence="3" id="KW-1185">Reference proteome</keyword>
<comment type="caution">
    <text evidence="2">The sequence shown here is derived from an EMBL/GenBank/DDBJ whole genome shotgun (WGS) entry which is preliminary data.</text>
</comment>
<feature type="transmembrane region" description="Helical" evidence="1">
    <location>
        <begin position="7"/>
        <end position="28"/>
    </location>
</feature>
<sequence>MNLLRSVIDLAVVAAVGVLFVGYSLFVYPVEVLNEKTSSKARENELKYAPEL</sequence>
<organism evidence="2 3">
    <name type="scientific">Salimicrobium album</name>
    <dbReference type="NCBI Taxonomy" id="50717"/>
    <lineage>
        <taxon>Bacteria</taxon>
        <taxon>Bacillati</taxon>
        <taxon>Bacillota</taxon>
        <taxon>Bacilli</taxon>
        <taxon>Bacillales</taxon>
        <taxon>Bacillaceae</taxon>
        <taxon>Salimicrobium</taxon>
    </lineage>
</organism>
<protein>
    <submittedName>
        <fullName evidence="2">Uncharacterized protein</fullName>
    </submittedName>
</protein>
<reference evidence="2 3" key="1">
    <citation type="submission" date="2016-10" db="EMBL/GenBank/DDBJ databases">
        <authorList>
            <person name="Varghese N."/>
            <person name="Submissions S."/>
        </authorList>
    </citation>
    <scope>NUCLEOTIDE SEQUENCE [LARGE SCALE GENOMIC DNA]</scope>
    <source>
        <strain evidence="2 3">DSM 20748</strain>
    </source>
</reference>
<keyword evidence="1" id="KW-0472">Membrane</keyword>
<evidence type="ECO:0000313" key="3">
    <source>
        <dbReference type="Proteomes" id="UP000198647"/>
    </source>
</evidence>
<name>A0A1H3CT95_9BACI</name>
<dbReference type="EMBL" id="FNOS01000002">
    <property type="protein sequence ID" value="SDX57363.1"/>
    <property type="molecule type" value="Genomic_DNA"/>
</dbReference>